<dbReference type="PROSITE" id="PS50893">
    <property type="entry name" value="ABC_TRANSPORTER_2"/>
    <property type="match status" value="1"/>
</dbReference>
<dbReference type="Proteomes" id="UP000042527">
    <property type="component" value="Unassembled WGS sequence"/>
</dbReference>
<keyword evidence="5 7" id="KW-1133">Transmembrane helix</keyword>
<dbReference type="InterPro" id="IPR017871">
    <property type="entry name" value="ABC_transporter-like_CS"/>
</dbReference>
<evidence type="ECO:0000259" key="8">
    <source>
        <dbReference type="PROSITE" id="PS50893"/>
    </source>
</evidence>
<reference evidence="10" key="2">
    <citation type="submission" date="2015-01" db="EMBL/GenBank/DDBJ databases">
        <authorList>
            <person name="Xiang T."/>
            <person name="Song Y."/>
            <person name="Huang L."/>
            <person name="Wang B."/>
            <person name="Wu P."/>
        </authorList>
    </citation>
    <scope>NUCLEOTIDE SEQUENCE [LARGE SCALE GENOMIC DNA]</scope>
    <source>
        <strain evidence="10">V1</strain>
    </source>
</reference>
<feature type="transmembrane region" description="Helical" evidence="7">
    <location>
        <begin position="146"/>
        <end position="166"/>
    </location>
</feature>
<dbReference type="Pfam" id="PF00005">
    <property type="entry name" value="ABC_tran"/>
    <property type="match status" value="1"/>
</dbReference>
<evidence type="ECO:0000256" key="4">
    <source>
        <dbReference type="ARBA" id="ARBA00022840"/>
    </source>
</evidence>
<reference evidence="11 13" key="3">
    <citation type="submission" date="2019-08" db="EMBL/GenBank/DDBJ databases">
        <authorList>
            <person name="Kuhnert P."/>
        </authorList>
    </citation>
    <scope>NUCLEOTIDE SEQUENCE [LARGE SCALE GENOMIC DNA]</scope>
    <source>
        <strain evidence="11 13">B36.5</strain>
    </source>
</reference>
<sequence length="591" mass="67112">MIKRLKNLRKAFKKDTWVKTYVRKNRGMYALSVFLGVLYFSCAAALMFISGFLISLAATMPNHFQVLAIWAVLLRAFGVGRPAFKYAQRIVSHNWVLKITSFLRRRLYCDLETDAMNYKQRYQSGNILSLLSDDIGHVQNLYIRSILPLLTAWVLYFLVVLGFGLFSPLFALWMFIAIFMLAVLAPLFSLSINTVHKKTQKEHKNALYTGLTDAVLGIGDWICSGKQELFLQKIKQQEKTLKSSESTLNAFNRRRNLIQKIWYTAIVVTVICWAGNYILPETPAFTLWKNWIAAFVLAIFPLTDAFLPLSEAITELTDYEDSLQRLNSLQIKVQNEYECAVLPSDFTALHINGVQFTYRLNAPLLSDFSLQMNKGEKIAVLGKNGAGKSTLIKLIRGDIQPQAGTLLFDFGKTKIPAADFGRNISEYVSLLQQNPFIFNTTIRNNLALGKETASDEEILYALEQVDLRKKVESLPEGLQTVLYEGGKRFSGGERQRLALARILLKNTPLILLDEPTVSLDPVTEQKLLNTLFKTLQDKTVLWVTHHLQGIEAMDKVIFIQNGKPFLEGTPHDLAKNNPYYQNLLELDRGFV</sequence>
<feature type="domain" description="ABC transmembrane type-1" evidence="9">
    <location>
        <begin position="30"/>
        <end position="279"/>
    </location>
</feature>
<dbReference type="Gene3D" id="1.20.1560.10">
    <property type="entry name" value="ABC transporter type 1, transmembrane domain"/>
    <property type="match status" value="1"/>
</dbReference>
<evidence type="ECO:0000313" key="13">
    <source>
        <dbReference type="Proteomes" id="UP000323594"/>
    </source>
</evidence>
<dbReference type="AlphaFoldDB" id="A0A0B7GWL7"/>
<evidence type="ECO:0000313" key="11">
    <source>
        <dbReference type="EMBL" id="QEJ97327.1"/>
    </source>
</evidence>
<dbReference type="PROSITE" id="PS50929">
    <property type="entry name" value="ABC_TM1F"/>
    <property type="match status" value="1"/>
</dbReference>
<comment type="subcellular location">
    <subcellularLocation>
        <location evidence="1">Cell membrane</location>
        <topology evidence="1">Multi-pass membrane protein</topology>
    </subcellularLocation>
</comment>
<protein>
    <submittedName>
        <fullName evidence="10">ATP-binding/permease protein CydD</fullName>
    </submittedName>
    <submittedName>
        <fullName evidence="11">Thiol reductant ABC exporter subunit CydC</fullName>
    </submittedName>
</protein>
<feature type="transmembrane region" description="Helical" evidence="7">
    <location>
        <begin position="64"/>
        <end position="84"/>
    </location>
</feature>
<proteinExistence type="predicted"/>
<evidence type="ECO:0000256" key="3">
    <source>
        <dbReference type="ARBA" id="ARBA00022741"/>
    </source>
</evidence>
<dbReference type="RefSeq" id="WP_044634670.1">
    <property type="nucleotide sequence ID" value="NZ_CDNC01000017.1"/>
</dbReference>
<accession>A0A0B7GWL7</accession>
<dbReference type="InterPro" id="IPR011527">
    <property type="entry name" value="ABC1_TM_dom"/>
</dbReference>
<dbReference type="GO" id="GO:0034040">
    <property type="term" value="F:ATPase-coupled lipid transmembrane transporter activity"/>
    <property type="evidence" value="ECO:0007669"/>
    <property type="project" value="TreeGrafter"/>
</dbReference>
<dbReference type="Pfam" id="PF00664">
    <property type="entry name" value="ABC_membrane"/>
    <property type="match status" value="1"/>
</dbReference>
<dbReference type="NCBIfam" id="TIGR02868">
    <property type="entry name" value="CydC"/>
    <property type="match status" value="1"/>
</dbReference>
<evidence type="ECO:0000256" key="5">
    <source>
        <dbReference type="ARBA" id="ARBA00022989"/>
    </source>
</evidence>
<reference evidence="12" key="1">
    <citation type="submission" date="2015-01" db="EMBL/GenBank/DDBJ databases">
        <authorList>
            <person name="Manzoor Shahid"/>
            <person name="Zubair Saima"/>
        </authorList>
    </citation>
    <scope>NUCLEOTIDE SEQUENCE [LARGE SCALE GENOMIC DNA]</scope>
    <source>
        <strain evidence="12">V1</strain>
    </source>
</reference>
<keyword evidence="3" id="KW-0547">Nucleotide-binding</keyword>
<dbReference type="Proteomes" id="UP000323594">
    <property type="component" value="Chromosome"/>
</dbReference>
<dbReference type="InterPro" id="IPR014223">
    <property type="entry name" value="ABC_CydC/D"/>
</dbReference>
<gene>
    <name evidence="10" type="primary">cydD</name>
    <name evidence="11" type="synonym">cydC</name>
    <name evidence="11" type="ORF">FUT82_04530</name>
    <name evidence="10" type="ORF">TPHV1_240007</name>
</gene>
<evidence type="ECO:0000259" key="9">
    <source>
        <dbReference type="PROSITE" id="PS50929"/>
    </source>
</evidence>
<keyword evidence="12" id="KW-1185">Reference proteome</keyword>
<organism evidence="10 12">
    <name type="scientific">Treponema phagedenis</name>
    <dbReference type="NCBI Taxonomy" id="162"/>
    <lineage>
        <taxon>Bacteria</taxon>
        <taxon>Pseudomonadati</taxon>
        <taxon>Spirochaetota</taxon>
        <taxon>Spirochaetia</taxon>
        <taxon>Spirochaetales</taxon>
        <taxon>Treponemataceae</taxon>
        <taxon>Treponema</taxon>
    </lineage>
</organism>
<keyword evidence="6 7" id="KW-0472">Membrane</keyword>
<evidence type="ECO:0000313" key="10">
    <source>
        <dbReference type="EMBL" id="CEM61957.1"/>
    </source>
</evidence>
<name>A0A0B7GWL7_TREPH</name>
<feature type="domain" description="ABC transporter" evidence="8">
    <location>
        <begin position="349"/>
        <end position="586"/>
    </location>
</feature>
<dbReference type="InterPro" id="IPR003439">
    <property type="entry name" value="ABC_transporter-like_ATP-bd"/>
</dbReference>
<dbReference type="OrthoDB" id="9789994at2"/>
<evidence type="ECO:0000256" key="7">
    <source>
        <dbReference type="SAM" id="Phobius"/>
    </source>
</evidence>
<dbReference type="SMART" id="SM00382">
    <property type="entry name" value="AAA"/>
    <property type="match status" value="1"/>
</dbReference>
<dbReference type="GO" id="GO:0016887">
    <property type="term" value="F:ATP hydrolysis activity"/>
    <property type="evidence" value="ECO:0007669"/>
    <property type="project" value="InterPro"/>
</dbReference>
<dbReference type="InterPro" id="IPR027417">
    <property type="entry name" value="P-loop_NTPase"/>
</dbReference>
<dbReference type="PANTHER" id="PTHR24221">
    <property type="entry name" value="ATP-BINDING CASSETTE SUB-FAMILY B"/>
    <property type="match status" value="1"/>
</dbReference>
<dbReference type="PANTHER" id="PTHR24221:SF653">
    <property type="entry name" value="TRANSPORT ATP-BINDING PROTEIN CYDC"/>
    <property type="match status" value="1"/>
</dbReference>
<evidence type="ECO:0000256" key="2">
    <source>
        <dbReference type="ARBA" id="ARBA00022692"/>
    </source>
</evidence>
<evidence type="ECO:0000256" key="1">
    <source>
        <dbReference type="ARBA" id="ARBA00004651"/>
    </source>
</evidence>
<dbReference type="GO" id="GO:0140359">
    <property type="term" value="F:ABC-type transporter activity"/>
    <property type="evidence" value="ECO:0007669"/>
    <property type="project" value="InterPro"/>
</dbReference>
<dbReference type="CDD" id="cd03247">
    <property type="entry name" value="ABCC_cytochrome_bd"/>
    <property type="match status" value="1"/>
</dbReference>
<dbReference type="GO" id="GO:0045454">
    <property type="term" value="P:cell redox homeostasis"/>
    <property type="evidence" value="ECO:0007669"/>
    <property type="project" value="InterPro"/>
</dbReference>
<dbReference type="SUPFAM" id="SSF52540">
    <property type="entry name" value="P-loop containing nucleoside triphosphate hydrolases"/>
    <property type="match status" value="1"/>
</dbReference>
<dbReference type="Gene3D" id="3.40.50.300">
    <property type="entry name" value="P-loop containing nucleotide triphosphate hydrolases"/>
    <property type="match status" value="1"/>
</dbReference>
<feature type="transmembrane region" description="Helical" evidence="7">
    <location>
        <begin position="29"/>
        <end position="58"/>
    </location>
</feature>
<dbReference type="GO" id="GO:0034775">
    <property type="term" value="P:glutathione transmembrane transport"/>
    <property type="evidence" value="ECO:0007669"/>
    <property type="project" value="InterPro"/>
</dbReference>
<dbReference type="InterPro" id="IPR036640">
    <property type="entry name" value="ABC1_TM_sf"/>
</dbReference>
<dbReference type="SUPFAM" id="SSF90123">
    <property type="entry name" value="ABC transporter transmembrane region"/>
    <property type="match status" value="1"/>
</dbReference>
<dbReference type="InterPro" id="IPR003593">
    <property type="entry name" value="AAA+_ATPase"/>
</dbReference>
<keyword evidence="4 10" id="KW-0067">ATP-binding</keyword>
<feature type="transmembrane region" description="Helical" evidence="7">
    <location>
        <begin position="261"/>
        <end position="279"/>
    </location>
</feature>
<evidence type="ECO:0000313" key="12">
    <source>
        <dbReference type="Proteomes" id="UP000042527"/>
    </source>
</evidence>
<dbReference type="EMBL" id="CDNC01000017">
    <property type="protein sequence ID" value="CEM61957.1"/>
    <property type="molecule type" value="Genomic_DNA"/>
</dbReference>
<keyword evidence="2 7" id="KW-0812">Transmembrane</keyword>
<dbReference type="PROSITE" id="PS00211">
    <property type="entry name" value="ABC_TRANSPORTER_1"/>
    <property type="match status" value="1"/>
</dbReference>
<evidence type="ECO:0000256" key="6">
    <source>
        <dbReference type="ARBA" id="ARBA00023136"/>
    </source>
</evidence>
<dbReference type="GO" id="GO:0005886">
    <property type="term" value="C:plasma membrane"/>
    <property type="evidence" value="ECO:0007669"/>
    <property type="project" value="UniProtKB-SubCell"/>
</dbReference>
<dbReference type="InterPro" id="IPR039421">
    <property type="entry name" value="Type_1_exporter"/>
</dbReference>
<dbReference type="GO" id="GO:0005524">
    <property type="term" value="F:ATP binding"/>
    <property type="evidence" value="ECO:0007669"/>
    <property type="project" value="UniProtKB-KW"/>
</dbReference>
<dbReference type="EMBL" id="CP042817">
    <property type="protein sequence ID" value="QEJ97327.1"/>
    <property type="molecule type" value="Genomic_DNA"/>
</dbReference>
<feature type="transmembrane region" description="Helical" evidence="7">
    <location>
        <begin position="172"/>
        <end position="195"/>
    </location>
</feature>